<dbReference type="AlphaFoldDB" id="M2Z5T3"/>
<dbReference type="Proteomes" id="UP000011731">
    <property type="component" value="Unassembled WGS sequence"/>
</dbReference>
<dbReference type="PATRIC" id="fig|1278076.4.peg.4594"/>
<comment type="caution">
    <text evidence="1">The sequence shown here is derived from an EMBL/GenBank/DDBJ whole genome shotgun (WGS) entry which is preliminary data.</text>
</comment>
<dbReference type="EMBL" id="AOEX01000083">
    <property type="protein sequence ID" value="EME56014.1"/>
    <property type="molecule type" value="Genomic_DNA"/>
</dbReference>
<name>M2Z5T3_9NOCA</name>
<proteinExistence type="predicted"/>
<protein>
    <submittedName>
        <fullName evidence="1">Uncharacterized protein</fullName>
    </submittedName>
</protein>
<reference evidence="1 2" key="1">
    <citation type="journal article" date="2013" name="Genome Announc.">
        <title>Draft Genome Sequence of Rhodococcus ruber Strain BKS 20-38.</title>
        <authorList>
            <person name="Bala M."/>
            <person name="Kumar S."/>
            <person name="Raghava G.P."/>
            <person name="Mayilraj S."/>
        </authorList>
    </citation>
    <scope>NUCLEOTIDE SEQUENCE [LARGE SCALE GENOMIC DNA]</scope>
    <source>
        <strain evidence="1 2">BKS 20-38</strain>
    </source>
</reference>
<evidence type="ECO:0000313" key="1">
    <source>
        <dbReference type="EMBL" id="EME56014.1"/>
    </source>
</evidence>
<evidence type="ECO:0000313" key="2">
    <source>
        <dbReference type="Proteomes" id="UP000011731"/>
    </source>
</evidence>
<organism evidence="1 2">
    <name type="scientific">Rhodococcus ruber BKS 20-38</name>
    <dbReference type="NCBI Taxonomy" id="1278076"/>
    <lineage>
        <taxon>Bacteria</taxon>
        <taxon>Bacillati</taxon>
        <taxon>Actinomycetota</taxon>
        <taxon>Actinomycetes</taxon>
        <taxon>Mycobacteriales</taxon>
        <taxon>Nocardiaceae</taxon>
        <taxon>Rhodococcus</taxon>
    </lineage>
</organism>
<keyword evidence="2" id="KW-1185">Reference proteome</keyword>
<accession>M2Z5T3</accession>
<sequence>MQAGGGGENIILAALVAGKAETDWMTGVSSGRGEVRDIYGWTNVNRYGAADSGDAVIGATNNFLKVAATVSVDDRDPVVYALAVQRADPRGYDEKDHFRHEEAADEAYARALPAARTALDELRGDR</sequence>
<gene>
    <name evidence="1" type="ORF">G352_22411</name>
</gene>